<dbReference type="PANTHER" id="PTHR30204">
    <property type="entry name" value="REDOX-CYCLING DRUG-SENSING TRANSCRIPTIONAL ACTIVATOR SOXR"/>
    <property type="match status" value="1"/>
</dbReference>
<reference evidence="6 7" key="1">
    <citation type="submission" date="2017-10" db="EMBL/GenBank/DDBJ databases">
        <title>Genomics of the genus Arcobacter.</title>
        <authorList>
            <person name="Perez-Cataluna A."/>
            <person name="Figueras M.J."/>
        </authorList>
    </citation>
    <scope>NUCLEOTIDE SEQUENCE [LARGE SCALE GENOMIC DNA]</scope>
    <source>
        <strain evidence="6 7">CECT 8993</strain>
    </source>
</reference>
<dbReference type="GO" id="GO:0003700">
    <property type="term" value="F:DNA-binding transcription factor activity"/>
    <property type="evidence" value="ECO:0007669"/>
    <property type="project" value="InterPro"/>
</dbReference>
<dbReference type="SUPFAM" id="SSF46955">
    <property type="entry name" value="Putative DNA-binding domain"/>
    <property type="match status" value="1"/>
</dbReference>
<evidence type="ECO:0000313" key="6">
    <source>
        <dbReference type="EMBL" id="RXJ67113.1"/>
    </source>
</evidence>
<protein>
    <recommendedName>
        <fullName evidence="5">HTH merR-type domain-containing protein</fullName>
    </recommendedName>
</protein>
<feature type="domain" description="HTH merR-type" evidence="5">
    <location>
        <begin position="9"/>
        <end position="79"/>
    </location>
</feature>
<dbReference type="Gene3D" id="1.10.1660.10">
    <property type="match status" value="1"/>
</dbReference>
<evidence type="ECO:0000256" key="3">
    <source>
        <dbReference type="ARBA" id="ARBA00023125"/>
    </source>
</evidence>
<dbReference type="GO" id="GO:0003677">
    <property type="term" value="F:DNA binding"/>
    <property type="evidence" value="ECO:0007669"/>
    <property type="project" value="UniProtKB-KW"/>
</dbReference>
<keyword evidence="3" id="KW-0238">DNA-binding</keyword>
<dbReference type="EMBL" id="PDKJ01000010">
    <property type="protein sequence ID" value="RXJ67113.1"/>
    <property type="molecule type" value="Genomic_DNA"/>
</dbReference>
<dbReference type="PROSITE" id="PS50937">
    <property type="entry name" value="HTH_MERR_2"/>
    <property type="match status" value="1"/>
</dbReference>
<dbReference type="InterPro" id="IPR000551">
    <property type="entry name" value="MerR-type_HTH_dom"/>
</dbReference>
<keyword evidence="4" id="KW-0804">Transcription</keyword>
<dbReference type="PANTHER" id="PTHR30204:SF69">
    <property type="entry name" value="MERR-FAMILY TRANSCRIPTIONAL REGULATOR"/>
    <property type="match status" value="1"/>
</dbReference>
<evidence type="ECO:0000259" key="5">
    <source>
        <dbReference type="PROSITE" id="PS50937"/>
    </source>
</evidence>
<keyword evidence="1" id="KW-0678">Repressor</keyword>
<dbReference type="Proteomes" id="UP000290172">
    <property type="component" value="Unassembled WGS sequence"/>
</dbReference>
<organism evidence="6 7">
    <name type="scientific">Halarcobacter ebronensis</name>
    <dbReference type="NCBI Taxonomy" id="1462615"/>
    <lineage>
        <taxon>Bacteria</taxon>
        <taxon>Pseudomonadati</taxon>
        <taxon>Campylobacterota</taxon>
        <taxon>Epsilonproteobacteria</taxon>
        <taxon>Campylobacterales</taxon>
        <taxon>Arcobacteraceae</taxon>
        <taxon>Halarcobacter</taxon>
    </lineage>
</organism>
<sequence>MKIIDGKNYYKMSELVEQVDLSNYTISFYDKKGLLPNTVNTSKNMKYYPQITIAVLNLIKYFKENLNFSIDYIKELFDYYRINFDDRAELILQSIQMLSNEIKNPILKKDLDPKLLKEAISLDLLDEKEIYFKTETEVLKTYSELRKYDISTKLISEYVSTSKKLALLERELSTKVLEETGFFPEILVLDILNSFKPYILNRHTIIEFKKEKKGI</sequence>
<name>A0A4Q0YAR4_9BACT</name>
<evidence type="ECO:0000256" key="4">
    <source>
        <dbReference type="ARBA" id="ARBA00023163"/>
    </source>
</evidence>
<dbReference type="InterPro" id="IPR047057">
    <property type="entry name" value="MerR_fam"/>
</dbReference>
<dbReference type="RefSeq" id="WP_128982057.1">
    <property type="nucleotide sequence ID" value="NZ_PDKJ01000010.1"/>
</dbReference>
<evidence type="ECO:0000313" key="7">
    <source>
        <dbReference type="Proteomes" id="UP000290172"/>
    </source>
</evidence>
<comment type="caution">
    <text evidence="6">The sequence shown here is derived from an EMBL/GenBank/DDBJ whole genome shotgun (WGS) entry which is preliminary data.</text>
</comment>
<dbReference type="Pfam" id="PF13411">
    <property type="entry name" value="MerR_1"/>
    <property type="match status" value="1"/>
</dbReference>
<evidence type="ECO:0000256" key="2">
    <source>
        <dbReference type="ARBA" id="ARBA00023015"/>
    </source>
</evidence>
<dbReference type="InterPro" id="IPR009061">
    <property type="entry name" value="DNA-bd_dom_put_sf"/>
</dbReference>
<keyword evidence="2" id="KW-0805">Transcription regulation</keyword>
<proteinExistence type="predicted"/>
<gene>
    <name evidence="6" type="ORF">CRV08_11005</name>
</gene>
<accession>A0A4Q0YAR4</accession>
<dbReference type="AlphaFoldDB" id="A0A4Q0YAR4"/>
<dbReference type="SMART" id="SM00422">
    <property type="entry name" value="HTH_MERR"/>
    <property type="match status" value="1"/>
</dbReference>
<evidence type="ECO:0000256" key="1">
    <source>
        <dbReference type="ARBA" id="ARBA00022491"/>
    </source>
</evidence>